<dbReference type="AlphaFoldDB" id="A0A2H0KL53"/>
<dbReference type="Pfam" id="PF13604">
    <property type="entry name" value="AAA_30"/>
    <property type="match status" value="1"/>
</dbReference>
<accession>A0A2H0KL53</accession>
<dbReference type="GO" id="GO:0003678">
    <property type="term" value="F:DNA helicase activity"/>
    <property type="evidence" value="ECO:0007669"/>
    <property type="project" value="UniProtKB-ARBA"/>
</dbReference>
<evidence type="ECO:0000259" key="3">
    <source>
        <dbReference type="Pfam" id="PF13538"/>
    </source>
</evidence>
<comment type="caution">
    <text evidence="4">The sequence shown here is derived from an EMBL/GenBank/DDBJ whole genome shotgun (WGS) entry which is preliminary data.</text>
</comment>
<dbReference type="InterPro" id="IPR050534">
    <property type="entry name" value="Coronavir_polyprotein_1ab"/>
</dbReference>
<gene>
    <name evidence="4" type="ORF">COV87_00345</name>
</gene>
<feature type="domain" description="UvrD-like helicase C-terminal" evidence="3">
    <location>
        <begin position="339"/>
        <end position="388"/>
    </location>
</feature>
<dbReference type="GO" id="GO:0005524">
    <property type="term" value="F:ATP binding"/>
    <property type="evidence" value="ECO:0007669"/>
    <property type="project" value="UniProtKB-KW"/>
</dbReference>
<dbReference type="Pfam" id="PF13538">
    <property type="entry name" value="UvrD_C_2"/>
    <property type="match status" value="1"/>
</dbReference>
<dbReference type="PANTHER" id="PTHR43788:SF6">
    <property type="entry name" value="DNA HELICASE B"/>
    <property type="match status" value="1"/>
</dbReference>
<dbReference type="CDD" id="cd18809">
    <property type="entry name" value="SF1_C_RecD"/>
    <property type="match status" value="1"/>
</dbReference>
<dbReference type="Proteomes" id="UP000229497">
    <property type="component" value="Unassembled WGS sequence"/>
</dbReference>
<dbReference type="InterPro" id="IPR027785">
    <property type="entry name" value="UvrD-like_helicase_C"/>
</dbReference>
<proteinExistence type="predicted"/>
<sequence length="390" mass="44384">MISLSPGQKKVLHDVLAWCKKDKSQSQLYITIGGYAGTGKTTLIAVLRKQIAKLRKDMKVGFVSYTGKAARVLRNKLKEAKVLLSDDTVGTIHSLIYSPVVNEKEEIVGWKQKEEIDRDLIIIDEASMVDEIIWLHLLSYKIPIIVVGDHGQLPPISGSFHLIASPELELIEIHRQAQNNPIIALSIQARQNGYIVPGIYGDYIRKFSKEDNDTQETVSELLANYSPDTLILCGYNRTRKKLNLHIRTTLGFTSPLPQVGDRVICLRNNHEKHIFNGMTGTILKITDENTQWYKTQIQMDGEDGIYKGLISKDQFMNDSALNFTDKRSRIMAGDLFDFGYALTVHKAQGSQAKRVILFEERFAKMDDEAWRRWLYTAVTRAEEELYIIPQ</sequence>
<protein>
    <recommendedName>
        <fullName evidence="3">UvrD-like helicase C-terminal domain-containing protein</fullName>
    </recommendedName>
</protein>
<keyword evidence="1" id="KW-0547">Nucleotide-binding</keyword>
<evidence type="ECO:0000256" key="1">
    <source>
        <dbReference type="ARBA" id="ARBA00022741"/>
    </source>
</evidence>
<dbReference type="PANTHER" id="PTHR43788">
    <property type="entry name" value="DNA2/NAM7 HELICASE FAMILY MEMBER"/>
    <property type="match status" value="1"/>
</dbReference>
<evidence type="ECO:0000313" key="5">
    <source>
        <dbReference type="Proteomes" id="UP000229497"/>
    </source>
</evidence>
<dbReference type="EMBL" id="PCVK01000013">
    <property type="protein sequence ID" value="PIQ71982.1"/>
    <property type="molecule type" value="Genomic_DNA"/>
</dbReference>
<evidence type="ECO:0000256" key="2">
    <source>
        <dbReference type="ARBA" id="ARBA00022840"/>
    </source>
</evidence>
<evidence type="ECO:0000313" key="4">
    <source>
        <dbReference type="EMBL" id="PIQ71982.1"/>
    </source>
</evidence>
<dbReference type="Gene3D" id="3.40.50.300">
    <property type="entry name" value="P-loop containing nucleotide triphosphate hydrolases"/>
    <property type="match status" value="2"/>
</dbReference>
<reference evidence="4 5" key="1">
    <citation type="submission" date="2017-09" db="EMBL/GenBank/DDBJ databases">
        <title>Depth-based differentiation of microbial function through sediment-hosted aquifers and enrichment of novel symbionts in the deep terrestrial subsurface.</title>
        <authorList>
            <person name="Probst A.J."/>
            <person name="Ladd B."/>
            <person name="Jarett J.K."/>
            <person name="Geller-Mcgrath D.E."/>
            <person name="Sieber C.M."/>
            <person name="Emerson J.B."/>
            <person name="Anantharaman K."/>
            <person name="Thomas B.C."/>
            <person name="Malmstrom R."/>
            <person name="Stieglmeier M."/>
            <person name="Klingl A."/>
            <person name="Woyke T."/>
            <person name="Ryan C.M."/>
            <person name="Banfield J.F."/>
        </authorList>
    </citation>
    <scope>NUCLEOTIDE SEQUENCE [LARGE SCALE GENOMIC DNA]</scope>
    <source>
        <strain evidence="4">CG11_big_fil_rev_8_21_14_0_20_37_16</strain>
    </source>
</reference>
<dbReference type="Gene3D" id="2.30.30.940">
    <property type="match status" value="1"/>
</dbReference>
<keyword evidence="2" id="KW-0067">ATP-binding</keyword>
<organism evidence="4 5">
    <name type="scientific">Candidatus Roizmanbacteria bacterium CG11_big_fil_rev_8_21_14_0_20_37_16</name>
    <dbReference type="NCBI Taxonomy" id="1974857"/>
    <lineage>
        <taxon>Bacteria</taxon>
        <taxon>Candidatus Roizmaniibacteriota</taxon>
    </lineage>
</organism>
<dbReference type="SUPFAM" id="SSF52540">
    <property type="entry name" value="P-loop containing nucleoside triphosphate hydrolases"/>
    <property type="match status" value="1"/>
</dbReference>
<dbReference type="InterPro" id="IPR027417">
    <property type="entry name" value="P-loop_NTPase"/>
</dbReference>
<name>A0A2H0KL53_9BACT</name>